<evidence type="ECO:0000256" key="3">
    <source>
        <dbReference type="ARBA" id="ARBA00012737"/>
    </source>
</evidence>
<dbReference type="PIRSF" id="PIRSF001589">
    <property type="entry name" value="Asn_synthetase_glu-h"/>
    <property type="match status" value="1"/>
</dbReference>
<dbReference type="InterPro" id="IPR033738">
    <property type="entry name" value="AsnB_N"/>
</dbReference>
<dbReference type="PANTHER" id="PTHR43284">
    <property type="entry name" value="ASPARAGINE SYNTHETASE (GLUTAMINE-HYDROLYZING)"/>
    <property type="match status" value="1"/>
</dbReference>
<evidence type="ECO:0000256" key="2">
    <source>
        <dbReference type="ARBA" id="ARBA00005752"/>
    </source>
</evidence>
<proteinExistence type="inferred from homology"/>
<feature type="site" description="Important for beta-aspartyl-AMP intermediate formation" evidence="10">
    <location>
        <position position="367"/>
    </location>
</feature>
<dbReference type="Proteomes" id="UP000078543">
    <property type="component" value="Unassembled WGS sequence"/>
</dbReference>
<dbReference type="GO" id="GO:0006529">
    <property type="term" value="P:asparagine biosynthetic process"/>
    <property type="evidence" value="ECO:0007669"/>
    <property type="project" value="UniProtKB-KW"/>
</dbReference>
<dbReference type="PANTHER" id="PTHR43284:SF1">
    <property type="entry name" value="ASPARAGINE SYNTHETASE"/>
    <property type="match status" value="1"/>
</dbReference>
<keyword evidence="8" id="KW-0061">Asparagine biosynthesis</keyword>
<dbReference type="GO" id="GO:0004066">
    <property type="term" value="F:asparagine synthase (glutamine-hydrolyzing) activity"/>
    <property type="evidence" value="ECO:0007669"/>
    <property type="project" value="UniProtKB-EC"/>
</dbReference>
<dbReference type="AlphaFoldDB" id="A0A178MWE3"/>
<dbReference type="OrthoDB" id="9763290at2"/>
<comment type="caution">
    <text evidence="12">The sequence shown here is derived from an EMBL/GenBank/DDBJ whole genome shotgun (WGS) entry which is preliminary data.</text>
</comment>
<accession>A0A178MWE3</accession>
<keyword evidence="6 8" id="KW-0315">Glutamine amidotransferase</keyword>
<dbReference type="SUPFAM" id="SSF52402">
    <property type="entry name" value="Adenine nucleotide alpha hydrolases-like"/>
    <property type="match status" value="1"/>
</dbReference>
<dbReference type="Gene3D" id="3.40.50.620">
    <property type="entry name" value="HUPs"/>
    <property type="match status" value="1"/>
</dbReference>
<keyword evidence="8" id="KW-0028">Amino-acid biosynthesis</keyword>
<dbReference type="InterPro" id="IPR006426">
    <property type="entry name" value="Asn_synth_AEB"/>
</dbReference>
<dbReference type="InterPro" id="IPR001962">
    <property type="entry name" value="Asn_synthase"/>
</dbReference>
<dbReference type="EC" id="6.3.5.4" evidence="3"/>
<evidence type="ECO:0000256" key="7">
    <source>
        <dbReference type="ARBA" id="ARBA00048741"/>
    </source>
</evidence>
<dbReference type="RefSeq" id="WP_068498142.1">
    <property type="nucleotide sequence ID" value="NZ_LWQU01000104.1"/>
</dbReference>
<dbReference type="PROSITE" id="PS51278">
    <property type="entry name" value="GATASE_TYPE_2"/>
    <property type="match status" value="1"/>
</dbReference>
<organism evidence="12 13">
    <name type="scientific">Magnetospirillum moscoviense</name>
    <dbReference type="NCBI Taxonomy" id="1437059"/>
    <lineage>
        <taxon>Bacteria</taxon>
        <taxon>Pseudomonadati</taxon>
        <taxon>Pseudomonadota</taxon>
        <taxon>Alphaproteobacteria</taxon>
        <taxon>Rhodospirillales</taxon>
        <taxon>Rhodospirillaceae</taxon>
        <taxon>Magnetospirillum</taxon>
    </lineage>
</organism>
<dbReference type="InterPro" id="IPR014729">
    <property type="entry name" value="Rossmann-like_a/b/a_fold"/>
</dbReference>
<feature type="binding site" evidence="9">
    <location>
        <position position="293"/>
    </location>
    <ligand>
        <name>ATP</name>
        <dbReference type="ChEBI" id="CHEBI:30616"/>
    </ligand>
</feature>
<evidence type="ECO:0000256" key="1">
    <source>
        <dbReference type="ARBA" id="ARBA00005187"/>
    </source>
</evidence>
<dbReference type="CDD" id="cd01991">
    <property type="entry name" value="Asn_synthase_B_C"/>
    <property type="match status" value="1"/>
</dbReference>
<dbReference type="SUPFAM" id="SSF56235">
    <property type="entry name" value="N-terminal nucleophile aminohydrolases (Ntn hydrolases)"/>
    <property type="match status" value="1"/>
</dbReference>
<feature type="domain" description="Glutamine amidotransferase type-2" evidence="11">
    <location>
        <begin position="2"/>
        <end position="213"/>
    </location>
</feature>
<dbReference type="STRING" id="1437059.A6A05_00460"/>
<protein>
    <recommendedName>
        <fullName evidence="3">asparagine synthase (glutamine-hydrolyzing)</fullName>
        <ecNumber evidence="3">6.3.5.4</ecNumber>
    </recommendedName>
</protein>
<evidence type="ECO:0000259" key="11">
    <source>
        <dbReference type="PROSITE" id="PS51278"/>
    </source>
</evidence>
<dbReference type="NCBIfam" id="TIGR01536">
    <property type="entry name" value="asn_synth_AEB"/>
    <property type="match status" value="1"/>
</dbReference>
<dbReference type="InterPro" id="IPR017932">
    <property type="entry name" value="GATase_2_dom"/>
</dbReference>
<evidence type="ECO:0000256" key="4">
    <source>
        <dbReference type="ARBA" id="ARBA00022741"/>
    </source>
</evidence>
<gene>
    <name evidence="12" type="ORF">A6A05_00460</name>
</gene>
<reference evidence="12 13" key="1">
    <citation type="submission" date="2016-04" db="EMBL/GenBank/DDBJ databases">
        <title>Draft genome sequence of freshwater magnetotactic bacteria Magnetospirillum marisnigri SP-1 and Magnetospirillum moscoviense BB-1.</title>
        <authorList>
            <person name="Koziaeva V."/>
            <person name="Dziuba M.V."/>
            <person name="Ivanov T.M."/>
            <person name="Kuznetsov B."/>
            <person name="Grouzdev D.S."/>
        </authorList>
    </citation>
    <scope>NUCLEOTIDE SEQUENCE [LARGE SCALE GENOMIC DNA]</scope>
    <source>
        <strain evidence="12 13">BB-1</strain>
    </source>
</reference>
<sequence length="630" mass="70193">MCGIAGIVDWRKEPDRETVAAMVATMPHRGPDHCAVVGFGHAVLGHLRLAIIDLDAASNQPMSRQALGLSIVFNGEIYNFPDLRRELEGEGARFSTHGDTEVLLHAYARWGTDCFRRLNGMFALAIWDQTQRRLVLARDRLGKKPLFLKRLPGGIAFASELKALRRHPALAGAQIRPAALSQFLAHGYVLGDQCILDGVEKLPPAHFAVLEPGKELEVHRYWDLAARFREKRTFSDEKSAAEELRALIDDAVRIRLVGNVPLGAFLSGGIDSATIVAAMAHLHPADRTKTFSIGFRERGFSEVPQAEEVARILGVDHASRIVDADMGAALPFLARMADEPFADTSILPTYHLARFAREQVTVALSGDGGDELFAGYETYVATALHRRLSRFVPPAAARRLAAAAHALVPTCFGKVSLDYKLKQFLGGLALPLERAHASWREILSADERHNLLRGDRGQAVTIHDPFARFNALFAEVAGCHWLDRASYVDINTFLVDDVLVKVDRATMACSLEARAPLLDYRIVELAAALPPEWKLNGFSKKYLLRQSQRARLPQSVLARRKRGFNAPLAHWLTGGLRDLAYEATTSSAMLDWFERDAVERLWHDHRTRRRDNSYRLGVLAMLGFWMEESR</sequence>
<evidence type="ECO:0000256" key="8">
    <source>
        <dbReference type="PIRSR" id="PIRSR001589-1"/>
    </source>
</evidence>
<comment type="pathway">
    <text evidence="1">Amino-acid biosynthesis; L-asparagine biosynthesis; L-asparagine from L-aspartate (L-Gln route): step 1/1.</text>
</comment>
<dbReference type="GO" id="GO:0005829">
    <property type="term" value="C:cytosol"/>
    <property type="evidence" value="ECO:0007669"/>
    <property type="project" value="TreeGrafter"/>
</dbReference>
<evidence type="ECO:0000256" key="5">
    <source>
        <dbReference type="ARBA" id="ARBA00022840"/>
    </source>
</evidence>
<dbReference type="GO" id="GO:0005524">
    <property type="term" value="F:ATP binding"/>
    <property type="evidence" value="ECO:0007669"/>
    <property type="project" value="UniProtKB-KW"/>
</dbReference>
<evidence type="ECO:0000313" key="12">
    <source>
        <dbReference type="EMBL" id="OAN55066.1"/>
    </source>
</evidence>
<evidence type="ECO:0000256" key="9">
    <source>
        <dbReference type="PIRSR" id="PIRSR001589-2"/>
    </source>
</evidence>
<dbReference type="Pfam" id="PF00733">
    <property type="entry name" value="Asn_synthase"/>
    <property type="match status" value="1"/>
</dbReference>
<feature type="binding site" evidence="9">
    <location>
        <position position="99"/>
    </location>
    <ligand>
        <name>L-glutamine</name>
        <dbReference type="ChEBI" id="CHEBI:58359"/>
    </ligand>
</feature>
<dbReference type="InterPro" id="IPR051786">
    <property type="entry name" value="ASN_synthetase/amidase"/>
</dbReference>
<dbReference type="InterPro" id="IPR029055">
    <property type="entry name" value="Ntn_hydrolases_N"/>
</dbReference>
<keyword evidence="13" id="KW-1185">Reference proteome</keyword>
<dbReference type="Gene3D" id="3.60.20.10">
    <property type="entry name" value="Glutamine Phosphoribosylpyrophosphate, subunit 1, domain 1"/>
    <property type="match status" value="1"/>
</dbReference>
<name>A0A178MWE3_9PROT</name>
<dbReference type="CDD" id="cd00712">
    <property type="entry name" value="AsnB"/>
    <property type="match status" value="1"/>
</dbReference>
<dbReference type="EMBL" id="LWQU01000104">
    <property type="protein sequence ID" value="OAN55066.1"/>
    <property type="molecule type" value="Genomic_DNA"/>
</dbReference>
<dbReference type="Pfam" id="PF13537">
    <property type="entry name" value="GATase_7"/>
    <property type="match status" value="1"/>
</dbReference>
<evidence type="ECO:0000256" key="6">
    <source>
        <dbReference type="ARBA" id="ARBA00022962"/>
    </source>
</evidence>
<evidence type="ECO:0000256" key="10">
    <source>
        <dbReference type="PIRSR" id="PIRSR001589-3"/>
    </source>
</evidence>
<keyword evidence="5 9" id="KW-0067">ATP-binding</keyword>
<keyword evidence="4 9" id="KW-0547">Nucleotide-binding</keyword>
<comment type="catalytic activity">
    <reaction evidence="7">
        <text>L-aspartate + L-glutamine + ATP + H2O = L-asparagine + L-glutamate + AMP + diphosphate + H(+)</text>
        <dbReference type="Rhea" id="RHEA:12228"/>
        <dbReference type="ChEBI" id="CHEBI:15377"/>
        <dbReference type="ChEBI" id="CHEBI:15378"/>
        <dbReference type="ChEBI" id="CHEBI:29985"/>
        <dbReference type="ChEBI" id="CHEBI:29991"/>
        <dbReference type="ChEBI" id="CHEBI:30616"/>
        <dbReference type="ChEBI" id="CHEBI:33019"/>
        <dbReference type="ChEBI" id="CHEBI:58048"/>
        <dbReference type="ChEBI" id="CHEBI:58359"/>
        <dbReference type="ChEBI" id="CHEBI:456215"/>
        <dbReference type="EC" id="6.3.5.4"/>
    </reaction>
</comment>
<feature type="active site" description="For GATase activity" evidence="8">
    <location>
        <position position="2"/>
    </location>
</feature>
<comment type="similarity">
    <text evidence="2">Belongs to the asparagine synthetase family.</text>
</comment>
<feature type="binding site" evidence="9">
    <location>
        <begin position="365"/>
        <end position="366"/>
    </location>
    <ligand>
        <name>ATP</name>
        <dbReference type="ChEBI" id="CHEBI:30616"/>
    </ligand>
</feature>
<evidence type="ECO:0000313" key="13">
    <source>
        <dbReference type="Proteomes" id="UP000078543"/>
    </source>
</evidence>